<dbReference type="OMA" id="WCIAFMI"/>
<name>A0A0N4XEA5_NIPBR</name>
<dbReference type="GO" id="GO:0005886">
    <property type="term" value="C:plasma membrane"/>
    <property type="evidence" value="ECO:0007669"/>
    <property type="project" value="TreeGrafter"/>
</dbReference>
<dbReference type="Proteomes" id="UP000271162">
    <property type="component" value="Unassembled WGS sequence"/>
</dbReference>
<evidence type="ECO:0000313" key="8">
    <source>
        <dbReference type="Proteomes" id="UP000271162"/>
    </source>
</evidence>
<dbReference type="GO" id="GO:0005261">
    <property type="term" value="F:monoatomic cation channel activity"/>
    <property type="evidence" value="ECO:0007669"/>
    <property type="project" value="TreeGrafter"/>
</dbReference>
<dbReference type="InterPro" id="IPR050927">
    <property type="entry name" value="TRPM"/>
</dbReference>
<keyword evidence="8" id="KW-1185">Reference proteome</keyword>
<evidence type="ECO:0000256" key="5">
    <source>
        <dbReference type="SAM" id="Phobius"/>
    </source>
</evidence>
<dbReference type="InterPro" id="IPR057366">
    <property type="entry name" value="TRPM-like"/>
</dbReference>
<dbReference type="AlphaFoldDB" id="A0A0N4XEA5"/>
<feature type="transmembrane region" description="Helical" evidence="5">
    <location>
        <begin position="337"/>
        <end position="356"/>
    </location>
</feature>
<reference evidence="9" key="1">
    <citation type="submission" date="2017-02" db="UniProtKB">
        <authorList>
            <consortium name="WormBaseParasite"/>
        </authorList>
    </citation>
    <scope>IDENTIFICATION</scope>
</reference>
<evidence type="ECO:0000256" key="2">
    <source>
        <dbReference type="ARBA" id="ARBA00022692"/>
    </source>
</evidence>
<evidence type="ECO:0000256" key="4">
    <source>
        <dbReference type="ARBA" id="ARBA00023136"/>
    </source>
</evidence>
<keyword evidence="3 5" id="KW-1133">Transmembrane helix</keyword>
<dbReference type="Pfam" id="PF25508">
    <property type="entry name" value="TRPM2"/>
    <property type="match status" value="1"/>
</dbReference>
<dbReference type="WBParaSite" id="NBR_0000085701-mRNA-1">
    <property type="protein sequence ID" value="NBR_0000085701-mRNA-1"/>
    <property type="gene ID" value="NBR_0000085701"/>
</dbReference>
<evidence type="ECO:0000313" key="9">
    <source>
        <dbReference type="WBParaSite" id="NBR_0000085701-mRNA-1"/>
    </source>
</evidence>
<accession>A0A0N4XEA5</accession>
<comment type="subcellular location">
    <subcellularLocation>
        <location evidence="1">Membrane</location>
        <topology evidence="1">Multi-pass membrane protein</topology>
    </subcellularLocation>
</comment>
<dbReference type="STRING" id="27835.A0A0N4XEA5"/>
<keyword evidence="2 5" id="KW-0812">Transmembrane</keyword>
<protein>
    <submittedName>
        <fullName evidence="9">ANK_REP_REGION domain-containing protein</fullName>
    </submittedName>
</protein>
<dbReference type="EMBL" id="UYSL01000503">
    <property type="protein sequence ID" value="VDL63926.1"/>
    <property type="molecule type" value="Genomic_DNA"/>
</dbReference>
<evidence type="ECO:0000313" key="7">
    <source>
        <dbReference type="EMBL" id="VDL63926.1"/>
    </source>
</evidence>
<feature type="domain" description="TRPM-like" evidence="6">
    <location>
        <begin position="1"/>
        <end position="231"/>
    </location>
</feature>
<sequence length="390" mass="44559">MNDALRLNRVDFVECLLENGVSMKSFLTIATLEQLYNLDDDVQHSVRFLAEHASPTSYLTLPDIGLIVEKLMGNAYKHYYTSRVFKNNYEKFRKKAQLSRLSSLHIRLVARTSPKRQKSADWTNNLHCEDEMARCMWLHGEDAMAKSLVAAKLYKAIARIAEEDYLEVEVAQKLREYCESSCTESLQLLDFCYREDNSQTLKLLTAQLPHWGYQNCLSLAVIANHKPFLAHPCCQRLLAELWHGSLRVRSGTNVRVLAALVCPPLALMLAYKAPNAPSTKEESHCDESTTYDTISTCKTDRLEGNIGSMMSLNLNKTLRLSILAKMRAFYSAPITKFWSWCIAFMIFLMFSSYVLLVETPVNPTNIEYATLAYIVVYTVEHVRKVSHNIL</sequence>
<evidence type="ECO:0000256" key="1">
    <source>
        <dbReference type="ARBA" id="ARBA00004141"/>
    </source>
</evidence>
<dbReference type="PANTHER" id="PTHR13800:SF1">
    <property type="entry name" value="TRANSIENT RECEPTOR POTENTIAL CATION CHANNEL TRPM"/>
    <property type="match status" value="1"/>
</dbReference>
<reference evidence="7 8" key="2">
    <citation type="submission" date="2018-11" db="EMBL/GenBank/DDBJ databases">
        <authorList>
            <consortium name="Pathogen Informatics"/>
        </authorList>
    </citation>
    <scope>NUCLEOTIDE SEQUENCE [LARGE SCALE GENOMIC DNA]</scope>
</reference>
<dbReference type="GO" id="GO:0030001">
    <property type="term" value="P:metal ion transport"/>
    <property type="evidence" value="ECO:0007669"/>
    <property type="project" value="TreeGrafter"/>
</dbReference>
<proteinExistence type="predicted"/>
<dbReference type="PANTHER" id="PTHR13800">
    <property type="entry name" value="TRANSIENT RECEPTOR POTENTIAL CATION CHANNEL, SUBFAMILY M, MEMBER 6"/>
    <property type="match status" value="1"/>
</dbReference>
<evidence type="ECO:0000256" key="3">
    <source>
        <dbReference type="ARBA" id="ARBA00022989"/>
    </source>
</evidence>
<gene>
    <name evidence="7" type="ORF">NBR_LOCUS858</name>
</gene>
<evidence type="ECO:0000259" key="6">
    <source>
        <dbReference type="Pfam" id="PF25508"/>
    </source>
</evidence>
<organism evidence="9">
    <name type="scientific">Nippostrongylus brasiliensis</name>
    <name type="common">Rat hookworm</name>
    <dbReference type="NCBI Taxonomy" id="27835"/>
    <lineage>
        <taxon>Eukaryota</taxon>
        <taxon>Metazoa</taxon>
        <taxon>Ecdysozoa</taxon>
        <taxon>Nematoda</taxon>
        <taxon>Chromadorea</taxon>
        <taxon>Rhabditida</taxon>
        <taxon>Rhabditina</taxon>
        <taxon>Rhabditomorpha</taxon>
        <taxon>Strongyloidea</taxon>
        <taxon>Heligmosomidae</taxon>
        <taxon>Nippostrongylus</taxon>
    </lineage>
</organism>
<keyword evidence="4 5" id="KW-0472">Membrane</keyword>